<evidence type="ECO:0000313" key="2">
    <source>
        <dbReference type="Proteomes" id="UP000298588"/>
    </source>
</evidence>
<name>A0A4D7QGC7_9HYPH</name>
<sequence>MKAILASFGIAILLAAGAGFVLNTELQTTADARYVGSGAVLRHGEAGSNLVGKDWSGTNRGGASH</sequence>
<dbReference type="Proteomes" id="UP000298588">
    <property type="component" value="Chromosome"/>
</dbReference>
<keyword evidence="2" id="KW-1185">Reference proteome</keyword>
<proteinExistence type="predicted"/>
<dbReference type="AlphaFoldDB" id="A0A4D7QGC7"/>
<dbReference type="KEGG" id="paqt:E8L99_14940"/>
<protein>
    <submittedName>
        <fullName evidence="1">Uncharacterized protein</fullName>
    </submittedName>
</protein>
<accession>A0A4D7QGC7</accession>
<evidence type="ECO:0000313" key="1">
    <source>
        <dbReference type="EMBL" id="QCK86960.1"/>
    </source>
</evidence>
<reference evidence="1 2" key="1">
    <citation type="submission" date="2019-04" db="EMBL/GenBank/DDBJ databases">
        <title>Phreatobacter aquaticus sp. nov.</title>
        <authorList>
            <person name="Choi A."/>
            <person name="Baek K."/>
        </authorList>
    </citation>
    <scope>NUCLEOTIDE SEQUENCE [LARGE SCALE GENOMIC DNA]</scope>
    <source>
        <strain evidence="1 2">NMCR1094</strain>
    </source>
</reference>
<organism evidence="1 2">
    <name type="scientific">Phreatobacter aquaticus</name>
    <dbReference type="NCBI Taxonomy" id="2570229"/>
    <lineage>
        <taxon>Bacteria</taxon>
        <taxon>Pseudomonadati</taxon>
        <taxon>Pseudomonadota</taxon>
        <taxon>Alphaproteobacteria</taxon>
        <taxon>Hyphomicrobiales</taxon>
        <taxon>Phreatobacteraceae</taxon>
        <taxon>Phreatobacter</taxon>
    </lineage>
</organism>
<dbReference type="RefSeq" id="WP_137100291.1">
    <property type="nucleotide sequence ID" value="NZ_CP039865.1"/>
</dbReference>
<dbReference type="OrthoDB" id="8002257at2"/>
<gene>
    <name evidence="1" type="ORF">E8L99_14940</name>
</gene>
<dbReference type="EMBL" id="CP039865">
    <property type="protein sequence ID" value="QCK86960.1"/>
    <property type="molecule type" value="Genomic_DNA"/>
</dbReference>